<comment type="caution">
    <text evidence="1">The sequence shown here is derived from an EMBL/GenBank/DDBJ whole genome shotgun (WGS) entry which is preliminary data.</text>
</comment>
<dbReference type="OrthoDB" id="9779968at2"/>
<name>A0A4R1F4Y1_9GAMM</name>
<accession>A0A4R1F4Y1</accession>
<dbReference type="Proteomes" id="UP000294887">
    <property type="component" value="Unassembled WGS sequence"/>
</dbReference>
<reference evidence="1 2" key="1">
    <citation type="submission" date="2019-03" db="EMBL/GenBank/DDBJ databases">
        <title>Genomic Encyclopedia of Type Strains, Phase IV (KMG-IV): sequencing the most valuable type-strain genomes for metagenomic binning, comparative biology and taxonomic classification.</title>
        <authorList>
            <person name="Goeker M."/>
        </authorList>
    </citation>
    <scope>NUCLEOTIDE SEQUENCE [LARGE SCALE GENOMIC DNA]</scope>
    <source>
        <strain evidence="1 2">DSM 24830</strain>
    </source>
</reference>
<proteinExistence type="predicted"/>
<dbReference type="InterPro" id="IPR010869">
    <property type="entry name" value="DUF1501"/>
</dbReference>
<keyword evidence="2" id="KW-1185">Reference proteome</keyword>
<dbReference type="PROSITE" id="PS51318">
    <property type="entry name" value="TAT"/>
    <property type="match status" value="1"/>
</dbReference>
<evidence type="ECO:0000313" key="2">
    <source>
        <dbReference type="Proteomes" id="UP000294887"/>
    </source>
</evidence>
<dbReference type="PANTHER" id="PTHR43737">
    <property type="entry name" value="BLL7424 PROTEIN"/>
    <property type="match status" value="1"/>
</dbReference>
<evidence type="ECO:0000313" key="1">
    <source>
        <dbReference type="EMBL" id="TCJ89317.1"/>
    </source>
</evidence>
<dbReference type="InterPro" id="IPR006311">
    <property type="entry name" value="TAT_signal"/>
</dbReference>
<dbReference type="PANTHER" id="PTHR43737:SF1">
    <property type="entry name" value="DUF1501 DOMAIN-CONTAINING PROTEIN"/>
    <property type="match status" value="1"/>
</dbReference>
<dbReference type="Pfam" id="PF07394">
    <property type="entry name" value="DUF1501"/>
    <property type="match status" value="1"/>
</dbReference>
<dbReference type="EMBL" id="SMFQ01000002">
    <property type="protein sequence ID" value="TCJ89317.1"/>
    <property type="molecule type" value="Genomic_DNA"/>
</dbReference>
<dbReference type="AlphaFoldDB" id="A0A4R1F4Y1"/>
<dbReference type="RefSeq" id="WP_131904952.1">
    <property type="nucleotide sequence ID" value="NZ_BAAAFU010000008.1"/>
</dbReference>
<gene>
    <name evidence="1" type="ORF">EV695_1180</name>
</gene>
<organism evidence="1 2">
    <name type="scientific">Cocleimonas flava</name>
    <dbReference type="NCBI Taxonomy" id="634765"/>
    <lineage>
        <taxon>Bacteria</taxon>
        <taxon>Pseudomonadati</taxon>
        <taxon>Pseudomonadota</taxon>
        <taxon>Gammaproteobacteria</taxon>
        <taxon>Thiotrichales</taxon>
        <taxon>Thiotrichaceae</taxon>
        <taxon>Cocleimonas</taxon>
    </lineage>
</organism>
<sequence>MIKKHSQSRRSFLKKLSVGVGSSSLLATQGKLQLMNAAIAADSDYSHFDDHKSLVCVFLLGGNDAFNTMIPYEQSAYQKYQAARTGMALSRNSLHALKGGEQAFHSSLPDLQQLYNDDKLAVATNIGAIIEPTSRQTFKNKSVQLPPDLFSHSHQQEFWETGTTAKNSVHPPGWGGRMIDMLASANSNPTEPSMFSLAGNSVWQKGIKPLDFVLNPYEGVTQIRSFTPDVWPNGPHKESRIAAWNRIKASSSSSLLQQHMTSTYNSTEERINSLIEQIAQAQEITTEYPSDNELAVELKMAAKMISIRENLGQKRQIFFVALGGWDTHGNQLADHAERLGKLNDALKSFYDTTVELGIADSVTTFTASEFGRTMSINGDGTDHAWAGHNIIMGDAVKGGQVHGEPINLTIDGPDDAQDTGRFIPKYGVDQYGATLAKWMGMSDSDMNEIFPNLSNFDTNDLGFMS</sequence>
<protein>
    <submittedName>
        <fullName evidence="1">Uncharacterized protein (DUF1501 family)</fullName>
    </submittedName>
</protein>